<feature type="domain" description="A-factor biosynthesis hotdog" evidence="1">
    <location>
        <begin position="223"/>
        <end position="275"/>
    </location>
</feature>
<evidence type="ECO:0000313" key="3">
    <source>
        <dbReference type="Proteomes" id="UP000501179"/>
    </source>
</evidence>
<dbReference type="Pfam" id="PF03756">
    <property type="entry name" value="AfsA"/>
    <property type="match status" value="2"/>
</dbReference>
<accession>A0A6G9H649</accession>
<dbReference type="InterPro" id="IPR005509">
    <property type="entry name" value="AfsA_hotdog_dom"/>
</dbReference>
<dbReference type="InterPro" id="IPR047757">
    <property type="entry name" value="AfsA-like"/>
</dbReference>
<dbReference type="NCBIfam" id="NF041195">
    <property type="entry name" value="ScbA_BarX_GamBu"/>
    <property type="match status" value="1"/>
</dbReference>
<name>A0A6G9H649_9ACTN</name>
<dbReference type="KEGG" id="slia:HA039_29945"/>
<reference evidence="2 3" key="1">
    <citation type="submission" date="2020-03" db="EMBL/GenBank/DDBJ databases">
        <title>A novel species.</title>
        <authorList>
            <person name="Gao J."/>
        </authorList>
    </citation>
    <scope>NUCLEOTIDE SEQUENCE [LARGE SCALE GENOMIC DNA]</scope>
    <source>
        <strain evidence="2 3">QMT-12</strain>
    </source>
</reference>
<dbReference type="Proteomes" id="UP000501179">
    <property type="component" value="Chromosome"/>
</dbReference>
<organism evidence="2 3">
    <name type="scientific">Streptomyces liangshanensis</name>
    <dbReference type="NCBI Taxonomy" id="2717324"/>
    <lineage>
        <taxon>Bacteria</taxon>
        <taxon>Bacillati</taxon>
        <taxon>Actinomycetota</taxon>
        <taxon>Actinomycetes</taxon>
        <taxon>Kitasatosporales</taxon>
        <taxon>Streptomycetaceae</taxon>
        <taxon>Streptomyces</taxon>
    </lineage>
</organism>
<proteinExistence type="predicted"/>
<evidence type="ECO:0000259" key="1">
    <source>
        <dbReference type="Pfam" id="PF03756"/>
    </source>
</evidence>
<evidence type="ECO:0000313" key="2">
    <source>
        <dbReference type="EMBL" id="QIQ05970.1"/>
    </source>
</evidence>
<keyword evidence="3" id="KW-1185">Reference proteome</keyword>
<gene>
    <name evidence="2" type="ORF">HA039_29945</name>
</gene>
<dbReference type="GO" id="GO:0016740">
    <property type="term" value="F:transferase activity"/>
    <property type="evidence" value="ECO:0007669"/>
    <property type="project" value="InterPro"/>
</dbReference>
<dbReference type="AlphaFoldDB" id="A0A6G9H649"/>
<protein>
    <submittedName>
        <fullName evidence="2">A-factor biosynthesis protein</fullName>
    </submittedName>
</protein>
<feature type="domain" description="A-factor biosynthesis hotdog" evidence="1">
    <location>
        <begin position="56"/>
        <end position="182"/>
    </location>
</feature>
<sequence length="352" mass="38464">MNGHVCSPQNRPESRYFNSTIRGVVYRFDQGGTLSDDTLIPCLATSPTTGFAAYAHLRHEESVLVTGWRRTGADAFTVGVRWPAAFGDLPYDPRLLTQTIRQSGLLVAHAAYDVPLAHQTMLDTLDFTVAPRFRAPLGRPSELEVRVGVKETAGNRRAASSLRMRIHLVRDGVTVSRAETEFRWISPRVYERVRGDRLAYDWGSWPVPAPVAAELTGRASAADVALAPGDGPRRWLLRNDTGNRLLFDHPVDHVPGLTLLEAADQAAQALLAPARLMATRITTTYHRYVEFDEPCWIEAAFLPAPAPGLCAVRVTGTQSGKEAFRVRLGGVARESGDTVAPGDAMTPGLPAY</sequence>
<dbReference type="EMBL" id="CP050177">
    <property type="protein sequence ID" value="QIQ05970.1"/>
    <property type="molecule type" value="Genomic_DNA"/>
</dbReference>